<feature type="chain" id="PRO_5015133992" evidence="10">
    <location>
        <begin position="26"/>
        <end position="411"/>
    </location>
</feature>
<dbReference type="GO" id="GO:0071555">
    <property type="term" value="P:cell wall organization"/>
    <property type="evidence" value="ECO:0007669"/>
    <property type="project" value="UniProtKB-KW"/>
</dbReference>
<accession>A0A2P6Q971</accession>
<dbReference type="FunFam" id="2.160.20.10:FF:000004">
    <property type="entry name" value="Pectin lyase-like superfamily protein"/>
    <property type="match status" value="1"/>
</dbReference>
<sequence>MSLVSSFLGFRVFLCLCLLVWVTKGQNVNLFRQTEQLGRRKIFNVMAYGAVEGGITDNSQAFLKAWNDACKWTGRARVLVPRGIFKLFPVVFSGPCNGPIAFLIMGTLRASTDPSTFNSENWINFRYLEQLTVAGGGTLDGQGSFVWPLNNCNNRPCKTLPISLSFDFVTNASVAHLRSYNSKNAHIKVYGCNKMDFTKLRLSAPGDSPNTDGIKIGNSYRIRISRSVIGTGDDCIAILSGSKEIHISKIFCGPGHGISIGSLGGYDNEYDVEGVYVKDSGLKGTTNGLRIKTWAYSHPLKVSKIRYENIVMTDVTNPIIIDQNYCPSPPCNQQVTSNVQISDVTYNNIWGSSSSKEAVILKCSKTSPCKNMVMNNIKLSLNGPGGIASSSCENAIGVSYGTQNPPSCIKV</sequence>
<keyword evidence="12" id="KW-1185">Reference proteome</keyword>
<evidence type="ECO:0000256" key="6">
    <source>
        <dbReference type="ARBA" id="ARBA00023295"/>
    </source>
</evidence>
<dbReference type="Proteomes" id="UP000238479">
    <property type="component" value="Chromosome 5"/>
</dbReference>
<evidence type="ECO:0000256" key="2">
    <source>
        <dbReference type="ARBA" id="ARBA00008834"/>
    </source>
</evidence>
<evidence type="ECO:0000256" key="7">
    <source>
        <dbReference type="ARBA" id="ARBA00023316"/>
    </source>
</evidence>
<comment type="subcellular location">
    <subcellularLocation>
        <location evidence="1">Secreted</location>
        <location evidence="1">Cell wall</location>
    </subcellularLocation>
</comment>
<evidence type="ECO:0000256" key="4">
    <source>
        <dbReference type="ARBA" id="ARBA00022525"/>
    </source>
</evidence>
<dbReference type="InterPro" id="IPR000743">
    <property type="entry name" value="Glyco_hydro_28"/>
</dbReference>
<dbReference type="InterPro" id="IPR011050">
    <property type="entry name" value="Pectin_lyase_fold/virulence"/>
</dbReference>
<evidence type="ECO:0000313" key="11">
    <source>
        <dbReference type="EMBL" id="PRQ30731.1"/>
    </source>
</evidence>
<dbReference type="InterPro" id="IPR012334">
    <property type="entry name" value="Pectin_lyas_fold"/>
</dbReference>
<evidence type="ECO:0000256" key="8">
    <source>
        <dbReference type="PROSITE-ProRule" id="PRU10052"/>
    </source>
</evidence>
<organism evidence="11 12">
    <name type="scientific">Rosa chinensis</name>
    <name type="common">China rose</name>
    <dbReference type="NCBI Taxonomy" id="74649"/>
    <lineage>
        <taxon>Eukaryota</taxon>
        <taxon>Viridiplantae</taxon>
        <taxon>Streptophyta</taxon>
        <taxon>Embryophyta</taxon>
        <taxon>Tracheophyta</taxon>
        <taxon>Spermatophyta</taxon>
        <taxon>Magnoliopsida</taxon>
        <taxon>eudicotyledons</taxon>
        <taxon>Gunneridae</taxon>
        <taxon>Pentapetalae</taxon>
        <taxon>rosids</taxon>
        <taxon>fabids</taxon>
        <taxon>Rosales</taxon>
        <taxon>Rosaceae</taxon>
        <taxon>Rosoideae</taxon>
        <taxon>Rosoideae incertae sedis</taxon>
        <taxon>Rosa</taxon>
    </lineage>
</organism>
<evidence type="ECO:0000256" key="9">
    <source>
        <dbReference type="RuleBase" id="RU361169"/>
    </source>
</evidence>
<protein>
    <submittedName>
        <fullName evidence="11">Putative glycosidase</fullName>
        <ecNumber evidence="11">3.2.1.-</ecNumber>
    </submittedName>
</protein>
<dbReference type="OMA" id="DACQWRG"/>
<dbReference type="GO" id="GO:0005975">
    <property type="term" value="P:carbohydrate metabolic process"/>
    <property type="evidence" value="ECO:0007669"/>
    <property type="project" value="InterPro"/>
</dbReference>
<keyword evidence="6 9" id="KW-0326">Glycosidase</keyword>
<keyword evidence="5 9" id="KW-0378">Hydrolase</keyword>
<name>A0A2P6Q971_ROSCH</name>
<dbReference type="Gramene" id="PRQ30731">
    <property type="protein sequence ID" value="PRQ30731"/>
    <property type="gene ID" value="RchiOBHm_Chr5g0027771"/>
</dbReference>
<dbReference type="EC" id="3.2.1.-" evidence="11"/>
<dbReference type="Pfam" id="PF00295">
    <property type="entry name" value="Glyco_hydro_28"/>
    <property type="match status" value="1"/>
</dbReference>
<dbReference type="PROSITE" id="PS00502">
    <property type="entry name" value="POLYGALACTURONASE"/>
    <property type="match status" value="1"/>
</dbReference>
<dbReference type="SUPFAM" id="SSF51126">
    <property type="entry name" value="Pectin lyase-like"/>
    <property type="match status" value="1"/>
</dbReference>
<comment type="caution">
    <text evidence="11">The sequence shown here is derived from an EMBL/GenBank/DDBJ whole genome shotgun (WGS) entry which is preliminary data.</text>
</comment>
<dbReference type="EMBL" id="PDCK01000043">
    <property type="protein sequence ID" value="PRQ30731.1"/>
    <property type="molecule type" value="Genomic_DNA"/>
</dbReference>
<dbReference type="Gene3D" id="2.160.20.10">
    <property type="entry name" value="Single-stranded right-handed beta-helix, Pectin lyase-like"/>
    <property type="match status" value="1"/>
</dbReference>
<evidence type="ECO:0000256" key="5">
    <source>
        <dbReference type="ARBA" id="ARBA00022801"/>
    </source>
</evidence>
<evidence type="ECO:0000256" key="3">
    <source>
        <dbReference type="ARBA" id="ARBA00022512"/>
    </source>
</evidence>
<keyword evidence="7" id="KW-0961">Cell wall biogenesis/degradation</keyword>
<proteinExistence type="inferred from homology"/>
<keyword evidence="10" id="KW-0732">Signal</keyword>
<keyword evidence="4" id="KW-0964">Secreted</keyword>
<dbReference type="GO" id="GO:0004650">
    <property type="term" value="F:polygalacturonase activity"/>
    <property type="evidence" value="ECO:0007669"/>
    <property type="project" value="InterPro"/>
</dbReference>
<dbReference type="STRING" id="74649.A0A2P6Q971"/>
<evidence type="ECO:0000256" key="10">
    <source>
        <dbReference type="SAM" id="SignalP"/>
    </source>
</evidence>
<gene>
    <name evidence="11" type="ORF">RchiOBHm_Chr5g0027771</name>
</gene>
<evidence type="ECO:0000313" key="12">
    <source>
        <dbReference type="Proteomes" id="UP000238479"/>
    </source>
</evidence>
<feature type="active site" evidence="8">
    <location>
        <position position="256"/>
    </location>
</feature>
<keyword evidence="3" id="KW-0134">Cell wall</keyword>
<dbReference type="AlphaFoldDB" id="A0A2P6Q971"/>
<reference evidence="11 12" key="1">
    <citation type="journal article" date="2018" name="Nat. Genet.">
        <title>The Rosa genome provides new insights in the design of modern roses.</title>
        <authorList>
            <person name="Bendahmane M."/>
        </authorList>
    </citation>
    <scope>NUCLEOTIDE SEQUENCE [LARGE SCALE GENOMIC DNA]</scope>
    <source>
        <strain evidence="12">cv. Old Blush</strain>
    </source>
</reference>
<dbReference type="PANTHER" id="PTHR31375">
    <property type="match status" value="1"/>
</dbReference>
<comment type="similarity">
    <text evidence="2 9">Belongs to the glycosyl hydrolase 28 family.</text>
</comment>
<feature type="signal peptide" evidence="10">
    <location>
        <begin position="1"/>
        <end position="25"/>
    </location>
</feature>
<evidence type="ECO:0000256" key="1">
    <source>
        <dbReference type="ARBA" id="ARBA00004191"/>
    </source>
</evidence>